<proteinExistence type="predicted"/>
<protein>
    <recommendedName>
        <fullName evidence="4">Circadian clock-controlled protein</fullName>
    </recommendedName>
</protein>
<dbReference type="InterPro" id="IPR020234">
    <property type="entry name" value="Mite_allergen_group-7"/>
</dbReference>
<name>E2C6K4_HARSA</name>
<dbReference type="STRING" id="610380.E2C6K4"/>
<sequence>MSGSSALSAWLFLIALATITHRSAGQPQQLIACSQPDSFTVQITENENVVVYGTELLIRYNPRAGIHLFPGADAVNVVFDESSIEFKGYMSPEYPVALPFGSPERLSWNSSGIILGTGTLRKLSREDYIVRECRLFLPKNIKSSVNLPFAVKDEIANHALRCIDEYLCKELGLIETRKLEDINKDHRSASYADASYNVPQPDCIMSNNFDINEPINLAVKNIVAYIERNNHSKVVIPNVDESHELGPFGMKCYFQAINGTFEDLSTLERTGNAQVSSIGKVHVVILAFGLSTANFSYDYYKIKYGVMRLNGKVTGSIDGLALTLSVVIDYDKECPIMLEYIKVTKVGDIKIKMTGLGLINSVTSKILSWLTNMWRKNIVSLVEVNVKNAINKHLRDYICTEFISTHNETS</sequence>
<gene>
    <name evidence="2" type="ORF">EAI_16042</name>
</gene>
<dbReference type="OMA" id="IYYAQSC"/>
<dbReference type="InterPro" id="IPR038602">
    <property type="entry name" value="Mite_allergen_7_sf"/>
</dbReference>
<evidence type="ECO:0008006" key="4">
    <source>
        <dbReference type="Google" id="ProtNLM"/>
    </source>
</evidence>
<accession>E2C6K4</accession>
<evidence type="ECO:0000313" key="2">
    <source>
        <dbReference type="EMBL" id="EFN76406.1"/>
    </source>
</evidence>
<evidence type="ECO:0000313" key="3">
    <source>
        <dbReference type="Proteomes" id="UP000008237"/>
    </source>
</evidence>
<dbReference type="Proteomes" id="UP000008237">
    <property type="component" value="Unassembled WGS sequence"/>
</dbReference>
<dbReference type="OrthoDB" id="8187668at2759"/>
<feature type="chain" id="PRO_5003158613" description="Circadian clock-controlled protein" evidence="1">
    <location>
        <begin position="26"/>
        <end position="410"/>
    </location>
</feature>
<dbReference type="Gene3D" id="3.15.10.50">
    <property type="match status" value="1"/>
</dbReference>
<reference evidence="2 3" key="1">
    <citation type="journal article" date="2010" name="Science">
        <title>Genomic comparison of the ants Camponotus floridanus and Harpegnathos saltator.</title>
        <authorList>
            <person name="Bonasio R."/>
            <person name="Zhang G."/>
            <person name="Ye C."/>
            <person name="Mutti N.S."/>
            <person name="Fang X."/>
            <person name="Qin N."/>
            <person name="Donahue G."/>
            <person name="Yang P."/>
            <person name="Li Q."/>
            <person name="Li C."/>
            <person name="Zhang P."/>
            <person name="Huang Z."/>
            <person name="Berger S.L."/>
            <person name="Reinberg D."/>
            <person name="Wang J."/>
            <person name="Liebig J."/>
        </authorList>
    </citation>
    <scope>NUCLEOTIDE SEQUENCE [LARGE SCALE GENOMIC DNA]</scope>
    <source>
        <strain evidence="2 3">R22 G/1</strain>
    </source>
</reference>
<feature type="signal peptide" evidence="1">
    <location>
        <begin position="1"/>
        <end position="25"/>
    </location>
</feature>
<dbReference type="EMBL" id="GL453160">
    <property type="protein sequence ID" value="EFN76406.1"/>
    <property type="molecule type" value="Genomic_DNA"/>
</dbReference>
<keyword evidence="3" id="KW-1185">Reference proteome</keyword>
<dbReference type="Pfam" id="PF16984">
    <property type="entry name" value="Grp7_allergen"/>
    <property type="match status" value="1"/>
</dbReference>
<dbReference type="KEGG" id="hst:105190555"/>
<dbReference type="InParanoid" id="E2C6K4"/>
<evidence type="ECO:0000256" key="1">
    <source>
        <dbReference type="SAM" id="SignalP"/>
    </source>
</evidence>
<organism evidence="3">
    <name type="scientific">Harpegnathos saltator</name>
    <name type="common">Jerdon's jumping ant</name>
    <dbReference type="NCBI Taxonomy" id="610380"/>
    <lineage>
        <taxon>Eukaryota</taxon>
        <taxon>Metazoa</taxon>
        <taxon>Ecdysozoa</taxon>
        <taxon>Arthropoda</taxon>
        <taxon>Hexapoda</taxon>
        <taxon>Insecta</taxon>
        <taxon>Pterygota</taxon>
        <taxon>Neoptera</taxon>
        <taxon>Endopterygota</taxon>
        <taxon>Hymenoptera</taxon>
        <taxon>Apocrita</taxon>
        <taxon>Aculeata</taxon>
        <taxon>Formicoidea</taxon>
        <taxon>Formicidae</taxon>
        <taxon>Ponerinae</taxon>
        <taxon>Ponerini</taxon>
        <taxon>Harpegnathos</taxon>
    </lineage>
</organism>
<dbReference type="AlphaFoldDB" id="E2C6K4"/>
<keyword evidence="1" id="KW-0732">Signal</keyword>